<evidence type="ECO:0000313" key="1">
    <source>
        <dbReference type="EMBL" id="KAH9414156.1"/>
    </source>
</evidence>
<reference evidence="1 2" key="2">
    <citation type="journal article" date="2022" name="Mol. Biol. Evol.">
        <title>Comparative Genomics Reveals Insights into the Divergent Evolution of Astigmatic Mites and Household Pest Adaptations.</title>
        <authorList>
            <person name="Xiong Q."/>
            <person name="Wan A.T."/>
            <person name="Liu X."/>
            <person name="Fung C.S."/>
            <person name="Xiao X."/>
            <person name="Malainual N."/>
            <person name="Hou J."/>
            <person name="Wang L."/>
            <person name="Wang M."/>
            <person name="Yang K.Y."/>
            <person name="Cui Y."/>
            <person name="Leung E.L."/>
            <person name="Nong W."/>
            <person name="Shin S.K."/>
            <person name="Au S.W."/>
            <person name="Jeong K.Y."/>
            <person name="Chew F.T."/>
            <person name="Hui J.H."/>
            <person name="Leung T.F."/>
            <person name="Tungtrongchitr A."/>
            <person name="Zhong N."/>
            <person name="Liu Z."/>
            <person name="Tsui S.K."/>
        </authorList>
    </citation>
    <scope>NUCLEOTIDE SEQUENCE [LARGE SCALE GENOMIC DNA]</scope>
    <source>
        <strain evidence="1">Derp</strain>
    </source>
</reference>
<sequence length="100" mass="11517">MNETKRNEKNYFFSAKINVFVRMGEKGEKKKQNTYPKSILFEFVVVVVNGQSGDVKTPYSLPNVSSYIIQRHDGRIEALIGVNHNNVNINNNINEYHISK</sequence>
<organism evidence="1 2">
    <name type="scientific">Dermatophagoides pteronyssinus</name>
    <name type="common">European house dust mite</name>
    <dbReference type="NCBI Taxonomy" id="6956"/>
    <lineage>
        <taxon>Eukaryota</taxon>
        <taxon>Metazoa</taxon>
        <taxon>Ecdysozoa</taxon>
        <taxon>Arthropoda</taxon>
        <taxon>Chelicerata</taxon>
        <taxon>Arachnida</taxon>
        <taxon>Acari</taxon>
        <taxon>Acariformes</taxon>
        <taxon>Sarcoptiformes</taxon>
        <taxon>Astigmata</taxon>
        <taxon>Psoroptidia</taxon>
        <taxon>Analgoidea</taxon>
        <taxon>Pyroglyphidae</taxon>
        <taxon>Dermatophagoidinae</taxon>
        <taxon>Dermatophagoides</taxon>
    </lineage>
</organism>
<keyword evidence="2" id="KW-1185">Reference proteome</keyword>
<reference evidence="1 2" key="1">
    <citation type="journal article" date="2018" name="J. Allergy Clin. Immunol.">
        <title>High-quality assembly of Dermatophagoides pteronyssinus genome and transcriptome reveals a wide range of novel allergens.</title>
        <authorList>
            <person name="Liu X.Y."/>
            <person name="Yang K.Y."/>
            <person name="Wang M.Q."/>
            <person name="Kwok J.S."/>
            <person name="Zeng X."/>
            <person name="Yang Z."/>
            <person name="Xiao X.J."/>
            <person name="Lau C.P."/>
            <person name="Li Y."/>
            <person name="Huang Z.M."/>
            <person name="Ba J.G."/>
            <person name="Yim A.K."/>
            <person name="Ouyang C.Y."/>
            <person name="Ngai S.M."/>
            <person name="Chan T.F."/>
            <person name="Leung E.L."/>
            <person name="Liu L."/>
            <person name="Liu Z.G."/>
            <person name="Tsui S.K."/>
        </authorList>
    </citation>
    <scope>NUCLEOTIDE SEQUENCE [LARGE SCALE GENOMIC DNA]</scope>
    <source>
        <strain evidence="1">Derp</strain>
    </source>
</reference>
<comment type="caution">
    <text evidence="1">The sequence shown here is derived from an EMBL/GenBank/DDBJ whole genome shotgun (WGS) entry which is preliminary data.</text>
</comment>
<dbReference type="EMBL" id="NJHN03000113">
    <property type="protein sequence ID" value="KAH9414156.1"/>
    <property type="molecule type" value="Genomic_DNA"/>
</dbReference>
<proteinExistence type="predicted"/>
<dbReference type="Proteomes" id="UP000887458">
    <property type="component" value="Unassembled WGS sequence"/>
</dbReference>
<gene>
    <name evidence="1" type="ORF">DERP_014375</name>
</gene>
<protein>
    <submittedName>
        <fullName evidence="1">Uncharacterized protein</fullName>
    </submittedName>
</protein>
<accession>A0ABQ8IV08</accession>
<evidence type="ECO:0000313" key="2">
    <source>
        <dbReference type="Proteomes" id="UP000887458"/>
    </source>
</evidence>
<name>A0ABQ8IV08_DERPT</name>